<dbReference type="InterPro" id="IPR038578">
    <property type="entry name" value="GT29-like_sf"/>
</dbReference>
<reference evidence="12" key="1">
    <citation type="submission" date="2024-03" db="EMBL/GenBank/DDBJ databases">
        <title>WGS assembly of Saponaria officinalis var. Norfolk2.</title>
        <authorList>
            <person name="Jenkins J."/>
            <person name="Shu S."/>
            <person name="Grimwood J."/>
            <person name="Barry K."/>
            <person name="Goodstein D."/>
            <person name="Schmutz J."/>
            <person name="Leebens-Mack J."/>
            <person name="Osbourn A."/>
        </authorList>
    </citation>
    <scope>NUCLEOTIDE SEQUENCE [LARGE SCALE GENOMIC DNA]</scope>
    <source>
        <strain evidence="12">JIC</strain>
    </source>
</reference>
<evidence type="ECO:0000256" key="5">
    <source>
        <dbReference type="ARBA" id="ARBA00022692"/>
    </source>
</evidence>
<evidence type="ECO:0000256" key="2">
    <source>
        <dbReference type="ARBA" id="ARBA00006003"/>
    </source>
</evidence>
<organism evidence="12 13">
    <name type="scientific">Saponaria officinalis</name>
    <name type="common">Common soapwort</name>
    <name type="synonym">Lychnis saponaria</name>
    <dbReference type="NCBI Taxonomy" id="3572"/>
    <lineage>
        <taxon>Eukaryota</taxon>
        <taxon>Viridiplantae</taxon>
        <taxon>Streptophyta</taxon>
        <taxon>Embryophyta</taxon>
        <taxon>Tracheophyta</taxon>
        <taxon>Spermatophyta</taxon>
        <taxon>Magnoliopsida</taxon>
        <taxon>eudicotyledons</taxon>
        <taxon>Gunneridae</taxon>
        <taxon>Pentapetalae</taxon>
        <taxon>Caryophyllales</taxon>
        <taxon>Caryophyllaceae</taxon>
        <taxon>Caryophylleae</taxon>
        <taxon>Saponaria</taxon>
    </lineage>
</organism>
<comment type="subcellular location">
    <subcellularLocation>
        <location evidence="1">Golgi apparatus membrane</location>
        <topology evidence="1">Single-pass type II membrane protein</topology>
    </subcellularLocation>
</comment>
<proteinExistence type="inferred from homology"/>
<evidence type="ECO:0000313" key="13">
    <source>
        <dbReference type="Proteomes" id="UP001443914"/>
    </source>
</evidence>
<dbReference type="Pfam" id="PF00777">
    <property type="entry name" value="Glyco_transf_29"/>
    <property type="match status" value="1"/>
</dbReference>
<evidence type="ECO:0000256" key="9">
    <source>
        <dbReference type="ARBA" id="ARBA00023136"/>
    </source>
</evidence>
<evidence type="ECO:0000256" key="4">
    <source>
        <dbReference type="ARBA" id="ARBA00022679"/>
    </source>
</evidence>
<dbReference type="PANTHER" id="PTHR46779">
    <property type="entry name" value="BETA-1,6-GALACTOSYLTRANSFERASE GALT29A"/>
    <property type="match status" value="1"/>
</dbReference>
<sequence length="435" mass="49335">MLQNEHEELFKEPFYTICENKSPKSVAYVIQMKKKVKPHFILLLLIVVAATFGSRVAVRNGFGSIYGDGDVGAGFWGNGSEENPSLDFPMFNSTLLKLAETDESEDKSRKEIEQLLVGNLNNPVRFRTFATWRRLVNSDDVRVRMGDRVWLPEEHLGSSKFTGVSKVFKSALSDWSRKKGFQPDIMEELVDQVKVPIDMHNSGVTGSKRKYSSCAVVGNSGILLSKEYGELIDGHEAVIRLNNAKVDSFQKNVGSKTSMSFINSNILHLCARRDDCFCHPYGTKVPIVMYMCQPAQFLDYVVCKSSYKSPLIVTDPRLDTLCSRIVKYYSLKRFADGGRNKTLEQWNSAHEGSLFHYSSGMQAVTLALGICDRVSLFGFGKSTATKHHYHTDQKKELSLHDYEAEYDFYHDLVKRPRAIPFFSESFKFPPVVIHR</sequence>
<dbReference type="Proteomes" id="UP001443914">
    <property type="component" value="Unassembled WGS sequence"/>
</dbReference>
<keyword evidence="8" id="KW-0333">Golgi apparatus</keyword>
<keyword evidence="13" id="KW-1185">Reference proteome</keyword>
<dbReference type="PANTHER" id="PTHR46779:SF1">
    <property type="entry name" value="BETA-1,6-GALACTOSYLTRANSFERASE GALT29A"/>
    <property type="match status" value="1"/>
</dbReference>
<name>A0AAW1L145_SAPOF</name>
<keyword evidence="10" id="KW-0325">Glycoprotein</keyword>
<evidence type="ECO:0000256" key="8">
    <source>
        <dbReference type="ARBA" id="ARBA00023034"/>
    </source>
</evidence>
<keyword evidence="9 11" id="KW-0472">Membrane</keyword>
<evidence type="ECO:0000256" key="10">
    <source>
        <dbReference type="ARBA" id="ARBA00023180"/>
    </source>
</evidence>
<evidence type="ECO:0000256" key="6">
    <source>
        <dbReference type="ARBA" id="ARBA00022968"/>
    </source>
</evidence>
<feature type="transmembrane region" description="Helical" evidence="11">
    <location>
        <begin position="40"/>
        <end position="58"/>
    </location>
</feature>
<evidence type="ECO:0000256" key="7">
    <source>
        <dbReference type="ARBA" id="ARBA00022989"/>
    </source>
</evidence>
<dbReference type="CDD" id="cd19952">
    <property type="entry name" value="GT29"/>
    <property type="match status" value="1"/>
</dbReference>
<keyword evidence="4" id="KW-0808">Transferase</keyword>
<keyword evidence="3" id="KW-0328">Glycosyltransferase</keyword>
<keyword evidence="5 11" id="KW-0812">Transmembrane</keyword>
<gene>
    <name evidence="12" type="ORF">RND81_05G250600</name>
</gene>
<dbReference type="EMBL" id="JBDFQZ010000005">
    <property type="protein sequence ID" value="KAK9726988.1"/>
    <property type="molecule type" value="Genomic_DNA"/>
</dbReference>
<evidence type="ECO:0000256" key="3">
    <source>
        <dbReference type="ARBA" id="ARBA00022676"/>
    </source>
</evidence>
<comment type="caution">
    <text evidence="12">The sequence shown here is derived from an EMBL/GenBank/DDBJ whole genome shotgun (WGS) entry which is preliminary data.</text>
</comment>
<keyword evidence="7 11" id="KW-1133">Transmembrane helix</keyword>
<accession>A0AAW1L145</accession>
<keyword evidence="6" id="KW-0735">Signal-anchor</keyword>
<dbReference type="GO" id="GO:0000139">
    <property type="term" value="C:Golgi membrane"/>
    <property type="evidence" value="ECO:0007669"/>
    <property type="project" value="UniProtKB-SubCell"/>
</dbReference>
<dbReference type="AlphaFoldDB" id="A0AAW1L145"/>
<evidence type="ECO:0000256" key="1">
    <source>
        <dbReference type="ARBA" id="ARBA00004323"/>
    </source>
</evidence>
<dbReference type="Gene3D" id="3.90.1480.20">
    <property type="entry name" value="Glycosyl transferase family 29"/>
    <property type="match status" value="1"/>
</dbReference>
<dbReference type="InterPro" id="IPR001675">
    <property type="entry name" value="Glyco_trans_29"/>
</dbReference>
<protein>
    <submittedName>
        <fullName evidence="12">Uncharacterized protein</fullName>
    </submittedName>
</protein>
<evidence type="ECO:0000313" key="12">
    <source>
        <dbReference type="EMBL" id="KAK9726988.1"/>
    </source>
</evidence>
<comment type="similarity">
    <text evidence="2">Belongs to the glycosyltransferase 29 family.</text>
</comment>
<dbReference type="GO" id="GO:0008373">
    <property type="term" value="F:sialyltransferase activity"/>
    <property type="evidence" value="ECO:0007669"/>
    <property type="project" value="InterPro"/>
</dbReference>
<evidence type="ECO:0000256" key="11">
    <source>
        <dbReference type="SAM" id="Phobius"/>
    </source>
</evidence>